<organism evidence="1 2">
    <name type="scientific">Spiroplasma poulsonii</name>
    <dbReference type="NCBI Taxonomy" id="2138"/>
    <lineage>
        <taxon>Bacteria</taxon>
        <taxon>Bacillati</taxon>
        <taxon>Mycoplasmatota</taxon>
        <taxon>Mollicutes</taxon>
        <taxon>Entomoplasmatales</taxon>
        <taxon>Spiroplasmataceae</taxon>
        <taxon>Spiroplasma</taxon>
    </lineage>
</organism>
<accession>A0A433ENG3</accession>
<dbReference type="Proteomes" id="UP000274545">
    <property type="component" value="Unassembled WGS sequence"/>
</dbReference>
<evidence type="ECO:0000313" key="2">
    <source>
        <dbReference type="Proteomes" id="UP000274545"/>
    </source>
</evidence>
<protein>
    <submittedName>
        <fullName evidence="1">Uncharacterized protein</fullName>
    </submittedName>
</protein>
<proteinExistence type="predicted"/>
<name>A0A433ENG3_9MOLU</name>
<gene>
    <name evidence="1" type="ORF">D6D54_07795</name>
</gene>
<dbReference type="AlphaFoldDB" id="A0A433ENG3"/>
<comment type="caution">
    <text evidence="1">The sequence shown here is derived from an EMBL/GenBank/DDBJ whole genome shotgun (WGS) entry which is preliminary data.</text>
</comment>
<evidence type="ECO:0000313" key="1">
    <source>
        <dbReference type="EMBL" id="RUP75730.1"/>
    </source>
</evidence>
<sequence>MYALTSPLGQDLNELEKETLFSINRNKKPLNLIQINLDKNLIIDLFNFIPFIKDFNQIKQINANNYNYNDLKINLDEDFYWFYI</sequence>
<dbReference type="EMBL" id="RAHC01000014">
    <property type="protein sequence ID" value="RUP75730.1"/>
    <property type="molecule type" value="Genomic_DNA"/>
</dbReference>
<reference evidence="1 2" key="1">
    <citation type="journal article" date="2019" name="Genome Biol. Evol.">
        <title>Toxin and genome evolution in a Drosophila defensive symbiosis.</title>
        <authorList>
            <person name="Ballinger M.J."/>
            <person name="Gawryluk R.M."/>
            <person name="Perlman S.J."/>
        </authorList>
    </citation>
    <scope>NUCLEOTIDE SEQUENCE [LARGE SCALE GENOMIC DNA]</scope>
    <source>
        <strain evidence="2">sNeo</strain>
    </source>
</reference>